<gene>
    <name evidence="2" type="ORF">ACT17_11780</name>
</gene>
<evidence type="ECO:0000313" key="2">
    <source>
        <dbReference type="EMBL" id="KMV18308.1"/>
    </source>
</evidence>
<protein>
    <submittedName>
        <fullName evidence="2">Uncharacterized protein</fullName>
    </submittedName>
</protein>
<evidence type="ECO:0000313" key="3">
    <source>
        <dbReference type="Proteomes" id="UP000037594"/>
    </source>
</evidence>
<dbReference type="PATRIC" id="fig|451644.5.peg.2436"/>
<sequence>MNRLLATLNPLTLALRLGRGAAVRLFVVLRFKLLLSVAIPFAAALVALAAIYTVTAPLDAARQLAAHLRGGAPNLPAHRAECLSGSTAVVDGRFTPEAQKIITEIPPNATIMPASAYLLYRWSHVQDLWQPAWQEWDSYLRDHMIRPTASDIEIAQSVDPQTDYTPYLVAARSTAIDLASGGPVVTDKKQAQGLAVEVYDECRRRDKEEKAKSISP</sequence>
<organism evidence="2 3">
    <name type="scientific">Mycolicibacterium conceptionense</name>
    <dbReference type="NCBI Taxonomy" id="451644"/>
    <lineage>
        <taxon>Bacteria</taxon>
        <taxon>Bacillati</taxon>
        <taxon>Actinomycetota</taxon>
        <taxon>Actinomycetes</taxon>
        <taxon>Mycobacteriales</taxon>
        <taxon>Mycobacteriaceae</taxon>
        <taxon>Mycolicibacterium</taxon>
    </lineage>
</organism>
<dbReference type="AlphaFoldDB" id="A0A0J8U9S1"/>
<proteinExistence type="predicted"/>
<accession>A0A0J8U9S1</accession>
<dbReference type="Proteomes" id="UP000037594">
    <property type="component" value="Unassembled WGS sequence"/>
</dbReference>
<evidence type="ECO:0000256" key="1">
    <source>
        <dbReference type="SAM" id="Phobius"/>
    </source>
</evidence>
<reference evidence="2 3" key="1">
    <citation type="submission" date="2015-06" db="EMBL/GenBank/DDBJ databases">
        <title>Genome sequence of Mycobacterium conceptionense strain MLE.</title>
        <authorList>
            <person name="Greninger A.L."/>
            <person name="Cunningham G."/>
            <person name="Chiu C.Y."/>
            <person name="Miller S."/>
        </authorList>
    </citation>
    <scope>NUCLEOTIDE SEQUENCE [LARGE SCALE GENOMIC DNA]</scope>
    <source>
        <strain evidence="2 3">MLE</strain>
    </source>
</reference>
<keyword evidence="1" id="KW-1133">Transmembrane helix</keyword>
<keyword evidence="1" id="KW-0472">Membrane</keyword>
<dbReference type="EMBL" id="LFOD01000008">
    <property type="protein sequence ID" value="KMV18308.1"/>
    <property type="molecule type" value="Genomic_DNA"/>
</dbReference>
<keyword evidence="1" id="KW-0812">Transmembrane</keyword>
<name>A0A0J8U9S1_9MYCO</name>
<comment type="caution">
    <text evidence="2">The sequence shown here is derived from an EMBL/GenBank/DDBJ whole genome shotgun (WGS) entry which is preliminary data.</text>
</comment>
<feature type="transmembrane region" description="Helical" evidence="1">
    <location>
        <begin position="30"/>
        <end position="54"/>
    </location>
</feature>